<gene>
    <name evidence="3" type="ORF">QBC47DRAFT_429883</name>
</gene>
<dbReference type="PANTHER" id="PTHR36681">
    <property type="entry name" value="NUCLEAR GTPASE, GERMINAL CENTER-ASSOCIATED, TANDEM DUPLICATE 3"/>
    <property type="match status" value="1"/>
</dbReference>
<proteinExistence type="predicted"/>
<comment type="caution">
    <text evidence="3">The sequence shown here is derived from an EMBL/GenBank/DDBJ whole genome shotgun (WGS) entry which is preliminary data.</text>
</comment>
<dbReference type="PANTHER" id="PTHR36681:SF3">
    <property type="entry name" value="NUCLEAR GTPASE, GERMINAL CENTER-ASSOCIATED, TANDEM DUPLICATE 3"/>
    <property type="match status" value="1"/>
</dbReference>
<feature type="non-terminal residue" evidence="3">
    <location>
        <position position="914"/>
    </location>
</feature>
<dbReference type="InterPro" id="IPR045063">
    <property type="entry name" value="Dynamin_N"/>
</dbReference>
<evidence type="ECO:0000256" key="1">
    <source>
        <dbReference type="SAM" id="Coils"/>
    </source>
</evidence>
<sequence>LEPLARIQILEGALESAVTHATKLAQTIQLSLGGLDSNTSVIREAGQLREWAEKAGKKQTIQSRIRNTDDRFPESISKDRFDLKVLIGVQGQTGAGKSSLLNALLGYKDLLPCDMAEASTATVCEVSYNHSDEPSELFKATIHFRTRKDVKDELVEFFKWLEERRKLLNPGPDDPPTTEDERDRALEELDANIAPVADKIRVVWGKTLADLTTGKLTVGDFLSKDNPATKYLGKQEYVKDTTLEGFAPKVKPYLDSTLTNVSNGKTTTYWPLIDHVEIHLKAEVLKGGIVLVDLPGLSDAVSARMAVARRYYEKLAVAVVVAPAIRAADENTAVDLMSKNQELQLRMDNKLNESCFCVVLSKIDDGVDWMANARREGRDGQVMLAAGIQKATNEDAAAIKNYKNSISRLRTAERNATEPDEKSRIRGEKAEFERKRKKLMKERKRKQEQYFLIAGEETFRATQARNAVLRRRIADHLLARHENFIRRSKGDAHHVAPFKVPKVFPVSSKAYWNLLIDGCRPLDGFPKAQYTGIPALAAWLRETTIPQRQRELTALLNRYMELLSNLQTWSNDQCRINKLAVSYEDLKSSVMDKHRAELEKKLSAFTKKLETKVKNCDPFKARDKALTHCGERAVAMVEQWVIKFPNEADSSVKMNWMTFRAIIRREGADFVGRYGTGGAKRTYNWMRDMADAFKEQIAGDWIEQLHHRIPELEGPAAAEIDKICSQVMKQVGASIRSFVPEIAQQKEYLSTQIKSLNFVRDQLKDRIGQALVRISDRSPAMHASLQDQLKSKWQPGFKKAKKVPGGTGIRQRQHGILVKHAKDKGKTIFKDAVVEMEAGFQAELAQFPLDLQKAWDDVLTKFYHQLELIIQNILQAASAEANGELSAVSSQETEATRAVRQDLQLAVRKMLAAW</sequence>
<accession>A0AAJ0B9M5</accession>
<dbReference type="InterPro" id="IPR027417">
    <property type="entry name" value="P-loop_NTPase"/>
</dbReference>
<organism evidence="3 4">
    <name type="scientific">Echria macrotheca</name>
    <dbReference type="NCBI Taxonomy" id="438768"/>
    <lineage>
        <taxon>Eukaryota</taxon>
        <taxon>Fungi</taxon>
        <taxon>Dikarya</taxon>
        <taxon>Ascomycota</taxon>
        <taxon>Pezizomycotina</taxon>
        <taxon>Sordariomycetes</taxon>
        <taxon>Sordariomycetidae</taxon>
        <taxon>Sordariales</taxon>
        <taxon>Schizotheciaceae</taxon>
        <taxon>Echria</taxon>
    </lineage>
</organism>
<feature type="domain" description="Dynamin N-terminal" evidence="2">
    <location>
        <begin position="87"/>
        <end position="346"/>
    </location>
</feature>
<dbReference type="Gene3D" id="3.40.50.300">
    <property type="entry name" value="P-loop containing nucleotide triphosphate hydrolases"/>
    <property type="match status" value="1"/>
</dbReference>
<feature type="coiled-coil region" evidence="1">
    <location>
        <begin position="422"/>
        <end position="449"/>
    </location>
</feature>
<dbReference type="AlphaFoldDB" id="A0AAJ0B9M5"/>
<dbReference type="SUPFAM" id="SSF52540">
    <property type="entry name" value="P-loop containing nucleoside triphosphate hydrolases"/>
    <property type="match status" value="1"/>
</dbReference>
<evidence type="ECO:0000313" key="3">
    <source>
        <dbReference type="EMBL" id="KAK1754231.1"/>
    </source>
</evidence>
<evidence type="ECO:0000259" key="2">
    <source>
        <dbReference type="Pfam" id="PF00350"/>
    </source>
</evidence>
<feature type="non-terminal residue" evidence="3">
    <location>
        <position position="1"/>
    </location>
</feature>
<dbReference type="EMBL" id="MU839836">
    <property type="protein sequence ID" value="KAK1754231.1"/>
    <property type="molecule type" value="Genomic_DNA"/>
</dbReference>
<dbReference type="Pfam" id="PF00350">
    <property type="entry name" value="Dynamin_N"/>
    <property type="match status" value="1"/>
</dbReference>
<name>A0AAJ0B9M5_9PEZI</name>
<protein>
    <recommendedName>
        <fullName evidence="2">Dynamin N-terminal domain-containing protein</fullName>
    </recommendedName>
</protein>
<dbReference type="Proteomes" id="UP001239445">
    <property type="component" value="Unassembled WGS sequence"/>
</dbReference>
<keyword evidence="4" id="KW-1185">Reference proteome</keyword>
<reference evidence="3" key="1">
    <citation type="submission" date="2023-06" db="EMBL/GenBank/DDBJ databases">
        <title>Genome-scale phylogeny and comparative genomics of the fungal order Sordariales.</title>
        <authorList>
            <consortium name="Lawrence Berkeley National Laboratory"/>
            <person name="Hensen N."/>
            <person name="Bonometti L."/>
            <person name="Westerberg I."/>
            <person name="Brannstrom I.O."/>
            <person name="Guillou S."/>
            <person name="Cros-Aarteil S."/>
            <person name="Calhoun S."/>
            <person name="Haridas S."/>
            <person name="Kuo A."/>
            <person name="Mondo S."/>
            <person name="Pangilinan J."/>
            <person name="Riley R."/>
            <person name="Labutti K."/>
            <person name="Andreopoulos B."/>
            <person name="Lipzen A."/>
            <person name="Chen C."/>
            <person name="Yanf M."/>
            <person name="Daum C."/>
            <person name="Ng V."/>
            <person name="Clum A."/>
            <person name="Steindorff A."/>
            <person name="Ohm R."/>
            <person name="Martin F."/>
            <person name="Silar P."/>
            <person name="Natvig D."/>
            <person name="Lalanne C."/>
            <person name="Gautier V."/>
            <person name="Ament-Velasquez S.L."/>
            <person name="Kruys A."/>
            <person name="Hutchinson M.I."/>
            <person name="Powell A.J."/>
            <person name="Barry K."/>
            <person name="Miller A.N."/>
            <person name="Grigoriev I.V."/>
            <person name="Debuchy R."/>
            <person name="Gladieux P."/>
            <person name="Thoren M.H."/>
            <person name="Johannesson H."/>
        </authorList>
    </citation>
    <scope>NUCLEOTIDE SEQUENCE</scope>
    <source>
        <strain evidence="3">PSN4</strain>
    </source>
</reference>
<evidence type="ECO:0000313" key="4">
    <source>
        <dbReference type="Proteomes" id="UP001239445"/>
    </source>
</evidence>
<keyword evidence="1" id="KW-0175">Coiled coil</keyword>